<evidence type="ECO:0000259" key="3">
    <source>
        <dbReference type="PROSITE" id="PS50003"/>
    </source>
</evidence>
<dbReference type="Pfam" id="PF00169">
    <property type="entry name" value="PH"/>
    <property type="match status" value="1"/>
</dbReference>
<reference evidence="6" key="1">
    <citation type="submission" date="2016-04" db="UniProtKB">
        <authorList>
            <consortium name="WormBaseParasite"/>
        </authorList>
    </citation>
    <scope>IDENTIFICATION</scope>
</reference>
<dbReference type="InterPro" id="IPR001849">
    <property type="entry name" value="PH_domain"/>
</dbReference>
<feature type="compositionally biased region" description="Low complexity" evidence="2">
    <location>
        <begin position="366"/>
        <end position="376"/>
    </location>
</feature>
<dbReference type="PANTHER" id="PTHR22902:SF27">
    <property type="entry name" value="PLECKSTRIN HOMOLOGY DOMAIN-CONTAINING FAMILY A MEMBER 3"/>
    <property type="match status" value="1"/>
</dbReference>
<organism evidence="6">
    <name type="scientific">Rodentolepis nana</name>
    <name type="common">Dwarf tapeworm</name>
    <name type="synonym">Hymenolepis nana</name>
    <dbReference type="NCBI Taxonomy" id="102285"/>
    <lineage>
        <taxon>Eukaryota</taxon>
        <taxon>Metazoa</taxon>
        <taxon>Spiralia</taxon>
        <taxon>Lophotrochozoa</taxon>
        <taxon>Platyhelminthes</taxon>
        <taxon>Cestoda</taxon>
        <taxon>Eucestoda</taxon>
        <taxon>Cyclophyllidea</taxon>
        <taxon>Hymenolepididae</taxon>
        <taxon>Rodentolepis</taxon>
    </lineage>
</organism>
<dbReference type="WBParaSite" id="HNAJ_0000151301-mRNA-1">
    <property type="protein sequence ID" value="HNAJ_0000151301-mRNA-1"/>
    <property type="gene ID" value="HNAJ_0000151301"/>
</dbReference>
<dbReference type="CDD" id="cd13283">
    <property type="entry name" value="PH_GPBP"/>
    <property type="match status" value="1"/>
</dbReference>
<dbReference type="EMBL" id="UZAE01000595">
    <property type="protein sequence ID" value="VDN97371.1"/>
    <property type="molecule type" value="Genomic_DNA"/>
</dbReference>
<evidence type="ECO:0000256" key="2">
    <source>
        <dbReference type="SAM" id="MobiDB-lite"/>
    </source>
</evidence>
<feature type="domain" description="PH" evidence="3">
    <location>
        <begin position="43"/>
        <end position="137"/>
    </location>
</feature>
<keyword evidence="5" id="KW-1185">Reference proteome</keyword>
<feature type="region of interest" description="Disordered" evidence="2">
    <location>
        <begin position="366"/>
        <end position="386"/>
    </location>
</feature>
<dbReference type="STRING" id="102285.A0A158QH54"/>
<dbReference type="GO" id="GO:0005829">
    <property type="term" value="C:cytosol"/>
    <property type="evidence" value="ECO:0007669"/>
    <property type="project" value="GOC"/>
</dbReference>
<dbReference type="GO" id="GO:0055037">
    <property type="term" value="C:recycling endosome"/>
    <property type="evidence" value="ECO:0007669"/>
    <property type="project" value="TreeGrafter"/>
</dbReference>
<dbReference type="GO" id="GO:0007032">
    <property type="term" value="P:endosome organization"/>
    <property type="evidence" value="ECO:0007669"/>
    <property type="project" value="TreeGrafter"/>
</dbReference>
<dbReference type="GO" id="GO:0005802">
    <property type="term" value="C:trans-Golgi network"/>
    <property type="evidence" value="ECO:0007669"/>
    <property type="project" value="TreeGrafter"/>
</dbReference>
<feature type="region of interest" description="Disordered" evidence="2">
    <location>
        <begin position="310"/>
        <end position="345"/>
    </location>
</feature>
<evidence type="ECO:0000256" key="1">
    <source>
        <dbReference type="ARBA" id="ARBA00022553"/>
    </source>
</evidence>
<feature type="region of interest" description="Disordered" evidence="2">
    <location>
        <begin position="239"/>
        <end position="274"/>
    </location>
</feature>
<feature type="compositionally biased region" description="Polar residues" evidence="2">
    <location>
        <begin position="377"/>
        <end position="386"/>
    </location>
</feature>
<sequence length="386" mass="42711">MSSSSGSPKQQFQPQLHNFLQHASRLVDVSDGDGSDEELHRNLPVTTGNLNKWTNMLHGWQERYFVLKNGVLSYFKSADDIAEGCRGAIRLKNAQVQPHPYDDCRIDVSLGDSTWYFRCPSPQSRRHWVDCIEKHRLAESGYSSEQALTTQSSLLSLNSITSASNLRCQSLLDKVAEIESFRTVLNQQAEKLQIYLETCHRITQQAEDAGGCEQLLDREMFEETLFQLHRKLSGLRKSPRLSLEKTPQQSFAEPPPVDCYDEKDSLSSDGSSGGLVMTAPCAKDPMWVRDWSGANITQVITSESAPNLLFNNQSLPTTPPPNDPSLPSLESGDEGAKTPKASNSNSRGIGVGFLSRFFPFNKSNSANANQAASATNLTSLNRPKIA</sequence>
<dbReference type="PANTHER" id="PTHR22902">
    <property type="entry name" value="SESQUIPEDALIAN"/>
    <property type="match status" value="1"/>
</dbReference>
<name>A0A158QH54_RODNA</name>
<dbReference type="PROSITE" id="PS50003">
    <property type="entry name" value="PH_DOMAIN"/>
    <property type="match status" value="1"/>
</dbReference>
<dbReference type="OrthoDB" id="14833at2759"/>
<dbReference type="SMART" id="SM00233">
    <property type="entry name" value="PH"/>
    <property type="match status" value="1"/>
</dbReference>
<dbReference type="AlphaFoldDB" id="A0A158QH54"/>
<reference evidence="4 5" key="2">
    <citation type="submission" date="2018-11" db="EMBL/GenBank/DDBJ databases">
        <authorList>
            <consortium name="Pathogen Informatics"/>
        </authorList>
    </citation>
    <scope>NUCLEOTIDE SEQUENCE [LARGE SCALE GENOMIC DNA]</scope>
</reference>
<dbReference type="SUPFAM" id="SSF50729">
    <property type="entry name" value="PH domain-like"/>
    <property type="match status" value="1"/>
</dbReference>
<protein>
    <submittedName>
        <fullName evidence="6">PH domain-containing protein</fullName>
    </submittedName>
</protein>
<dbReference type="InterPro" id="IPR045188">
    <property type="entry name" value="Boi1/Boi2-like"/>
</dbReference>
<gene>
    <name evidence="4" type="ORF">HNAJ_LOCUS1512</name>
</gene>
<evidence type="ECO:0000313" key="6">
    <source>
        <dbReference type="WBParaSite" id="HNAJ_0000151301-mRNA-1"/>
    </source>
</evidence>
<evidence type="ECO:0000313" key="5">
    <source>
        <dbReference type="Proteomes" id="UP000278807"/>
    </source>
</evidence>
<dbReference type="Proteomes" id="UP000278807">
    <property type="component" value="Unassembled WGS sequence"/>
</dbReference>
<dbReference type="GO" id="GO:0005769">
    <property type="term" value="C:early endosome"/>
    <property type="evidence" value="ECO:0007669"/>
    <property type="project" value="TreeGrafter"/>
</dbReference>
<dbReference type="GO" id="GO:0042147">
    <property type="term" value="P:retrograde transport, endosome to Golgi"/>
    <property type="evidence" value="ECO:0007669"/>
    <property type="project" value="TreeGrafter"/>
</dbReference>
<dbReference type="Gene3D" id="2.30.29.30">
    <property type="entry name" value="Pleckstrin-homology domain (PH domain)/Phosphotyrosine-binding domain (PTB)"/>
    <property type="match status" value="1"/>
</dbReference>
<proteinExistence type="predicted"/>
<evidence type="ECO:0000313" key="4">
    <source>
        <dbReference type="EMBL" id="VDN97371.1"/>
    </source>
</evidence>
<keyword evidence="1" id="KW-0597">Phosphoprotein</keyword>
<accession>A0A158QH54</accession>
<dbReference type="GO" id="GO:0001881">
    <property type="term" value="P:receptor recycling"/>
    <property type="evidence" value="ECO:0007669"/>
    <property type="project" value="TreeGrafter"/>
</dbReference>
<dbReference type="InterPro" id="IPR011993">
    <property type="entry name" value="PH-like_dom_sf"/>
</dbReference>